<dbReference type="Pfam" id="PF03381">
    <property type="entry name" value="CDC50"/>
    <property type="match status" value="1"/>
</dbReference>
<evidence type="ECO:0000256" key="1">
    <source>
        <dbReference type="ARBA" id="ARBA00004141"/>
    </source>
</evidence>
<evidence type="ECO:0000313" key="7">
    <source>
        <dbReference type="Proteomes" id="UP001374535"/>
    </source>
</evidence>
<evidence type="ECO:0000256" key="5">
    <source>
        <dbReference type="ARBA" id="ARBA00023136"/>
    </source>
</evidence>
<gene>
    <name evidence="6" type="ORF">V8G54_025909</name>
</gene>
<keyword evidence="3" id="KW-0812">Transmembrane</keyword>
<comment type="subcellular location">
    <subcellularLocation>
        <location evidence="1">Membrane</location>
        <topology evidence="1">Multi-pass membrane protein</topology>
    </subcellularLocation>
</comment>
<dbReference type="GO" id="GO:0005886">
    <property type="term" value="C:plasma membrane"/>
    <property type="evidence" value="ECO:0007669"/>
    <property type="project" value="TreeGrafter"/>
</dbReference>
<dbReference type="Proteomes" id="UP001374535">
    <property type="component" value="Chromosome 8"/>
</dbReference>
<protein>
    <submittedName>
        <fullName evidence="6">Uncharacterized protein</fullName>
    </submittedName>
</protein>
<dbReference type="EMBL" id="CP144693">
    <property type="protein sequence ID" value="WVY99839.1"/>
    <property type="molecule type" value="Genomic_DNA"/>
</dbReference>
<name>A0AAQ3MZV2_VIGMU</name>
<evidence type="ECO:0000256" key="2">
    <source>
        <dbReference type="ARBA" id="ARBA00009457"/>
    </source>
</evidence>
<evidence type="ECO:0000256" key="3">
    <source>
        <dbReference type="ARBA" id="ARBA00022692"/>
    </source>
</evidence>
<evidence type="ECO:0000313" key="6">
    <source>
        <dbReference type="EMBL" id="WVY99839.1"/>
    </source>
</evidence>
<dbReference type="GO" id="GO:0005794">
    <property type="term" value="C:Golgi apparatus"/>
    <property type="evidence" value="ECO:0007669"/>
    <property type="project" value="TreeGrafter"/>
</dbReference>
<keyword evidence="4" id="KW-1133">Transmembrane helix</keyword>
<organism evidence="6 7">
    <name type="scientific">Vigna mungo</name>
    <name type="common">Black gram</name>
    <name type="synonym">Phaseolus mungo</name>
    <dbReference type="NCBI Taxonomy" id="3915"/>
    <lineage>
        <taxon>Eukaryota</taxon>
        <taxon>Viridiplantae</taxon>
        <taxon>Streptophyta</taxon>
        <taxon>Embryophyta</taxon>
        <taxon>Tracheophyta</taxon>
        <taxon>Spermatophyta</taxon>
        <taxon>Magnoliopsida</taxon>
        <taxon>eudicotyledons</taxon>
        <taxon>Gunneridae</taxon>
        <taxon>Pentapetalae</taxon>
        <taxon>rosids</taxon>
        <taxon>fabids</taxon>
        <taxon>Fabales</taxon>
        <taxon>Fabaceae</taxon>
        <taxon>Papilionoideae</taxon>
        <taxon>50 kb inversion clade</taxon>
        <taxon>NPAAA clade</taxon>
        <taxon>indigoferoid/millettioid clade</taxon>
        <taxon>Phaseoleae</taxon>
        <taxon>Vigna</taxon>
    </lineage>
</organism>
<proteinExistence type="inferred from homology"/>
<reference evidence="6 7" key="1">
    <citation type="journal article" date="2023" name="Life. Sci Alliance">
        <title>Evolutionary insights into 3D genome organization and epigenetic landscape of Vigna mungo.</title>
        <authorList>
            <person name="Junaid A."/>
            <person name="Singh B."/>
            <person name="Bhatia S."/>
        </authorList>
    </citation>
    <scope>NUCLEOTIDE SEQUENCE [LARGE SCALE GENOMIC DNA]</scope>
    <source>
        <strain evidence="6">Urdbean</strain>
    </source>
</reference>
<sequence length="176" mass="20834">FKVVEIVFRYESTCIPNNVTDKVAYIQSSASKACSITLHVNLLRTCLSISFNSNLSIKSVPMIYNKRRSHRGQSFLFLKQFSFEKVHKHMKSPIHVYYQLDNFYQNHRRYVTTLAFMLQTFISTVSNPHLQSEGKRSFYETRISWFFLHQFSQIFIGWGTIQKLMLVLRLFTMLLL</sequence>
<dbReference type="PANTHER" id="PTHR10926:SF0">
    <property type="entry name" value="CDC50, ISOFORM A"/>
    <property type="match status" value="1"/>
</dbReference>
<accession>A0AAQ3MZV2</accession>
<dbReference type="AlphaFoldDB" id="A0AAQ3MZV2"/>
<dbReference type="PANTHER" id="PTHR10926">
    <property type="entry name" value="CELL CYCLE CONTROL PROTEIN 50"/>
    <property type="match status" value="1"/>
</dbReference>
<dbReference type="InterPro" id="IPR005045">
    <property type="entry name" value="CDC50/LEM3_fam"/>
</dbReference>
<dbReference type="GO" id="GO:0005783">
    <property type="term" value="C:endoplasmic reticulum"/>
    <property type="evidence" value="ECO:0007669"/>
    <property type="project" value="TreeGrafter"/>
</dbReference>
<comment type="similarity">
    <text evidence="2">Belongs to the CDC50/LEM3 family.</text>
</comment>
<keyword evidence="5" id="KW-0472">Membrane</keyword>
<evidence type="ECO:0000256" key="4">
    <source>
        <dbReference type="ARBA" id="ARBA00022989"/>
    </source>
</evidence>
<feature type="non-terminal residue" evidence="6">
    <location>
        <position position="1"/>
    </location>
</feature>
<keyword evidence="7" id="KW-1185">Reference proteome</keyword>